<accession>A0A2I0VMV4</accession>
<keyword evidence="2" id="KW-1185">Reference proteome</keyword>
<proteinExistence type="predicted"/>
<dbReference type="EMBL" id="KZ503396">
    <property type="protein sequence ID" value="PKU64739.1"/>
    <property type="molecule type" value="Genomic_DNA"/>
</dbReference>
<organism evidence="1 2">
    <name type="scientific">Dendrobium catenatum</name>
    <dbReference type="NCBI Taxonomy" id="906689"/>
    <lineage>
        <taxon>Eukaryota</taxon>
        <taxon>Viridiplantae</taxon>
        <taxon>Streptophyta</taxon>
        <taxon>Embryophyta</taxon>
        <taxon>Tracheophyta</taxon>
        <taxon>Spermatophyta</taxon>
        <taxon>Magnoliopsida</taxon>
        <taxon>Liliopsida</taxon>
        <taxon>Asparagales</taxon>
        <taxon>Orchidaceae</taxon>
        <taxon>Epidendroideae</taxon>
        <taxon>Malaxideae</taxon>
        <taxon>Dendrobiinae</taxon>
        <taxon>Dendrobium</taxon>
    </lineage>
</organism>
<dbReference type="Proteomes" id="UP000233837">
    <property type="component" value="Unassembled WGS sequence"/>
</dbReference>
<name>A0A2I0VMV4_9ASPA</name>
<reference evidence="1 2" key="2">
    <citation type="journal article" date="2017" name="Nature">
        <title>The Apostasia genome and the evolution of orchids.</title>
        <authorList>
            <person name="Zhang G.Q."/>
            <person name="Liu K.W."/>
            <person name="Li Z."/>
            <person name="Lohaus R."/>
            <person name="Hsiao Y.Y."/>
            <person name="Niu S.C."/>
            <person name="Wang J.Y."/>
            <person name="Lin Y.C."/>
            <person name="Xu Q."/>
            <person name="Chen L.J."/>
            <person name="Yoshida K."/>
            <person name="Fujiwara S."/>
            <person name="Wang Z.W."/>
            <person name="Zhang Y.Q."/>
            <person name="Mitsuda N."/>
            <person name="Wang M."/>
            <person name="Liu G.H."/>
            <person name="Pecoraro L."/>
            <person name="Huang H.X."/>
            <person name="Xiao X.J."/>
            <person name="Lin M."/>
            <person name="Wu X.Y."/>
            <person name="Wu W.L."/>
            <person name="Chen Y.Y."/>
            <person name="Chang S.B."/>
            <person name="Sakamoto S."/>
            <person name="Ohme-Takagi M."/>
            <person name="Yagi M."/>
            <person name="Zeng S.J."/>
            <person name="Shen C.Y."/>
            <person name="Yeh C.M."/>
            <person name="Luo Y.B."/>
            <person name="Tsai W.C."/>
            <person name="Van de Peer Y."/>
            <person name="Liu Z.J."/>
        </authorList>
    </citation>
    <scope>NUCLEOTIDE SEQUENCE [LARGE SCALE GENOMIC DNA]</scope>
    <source>
        <tissue evidence="1">The whole plant</tissue>
    </source>
</reference>
<dbReference type="PANTHER" id="PTHR31973">
    <property type="entry name" value="POLYPROTEIN, PUTATIVE-RELATED"/>
    <property type="match status" value="1"/>
</dbReference>
<sequence length="86" mass="10196">MDLKPREIIGRMESKFNIKVSYMKAWDARRKAIKVVFGSWEESYRTLNLFMDVVASVMPGTVYRIQSIQTNRFQRLFWAFGPSITR</sequence>
<reference evidence="1 2" key="1">
    <citation type="journal article" date="2016" name="Sci. Rep.">
        <title>The Dendrobium catenatum Lindl. genome sequence provides insights into polysaccharide synthase, floral development and adaptive evolution.</title>
        <authorList>
            <person name="Zhang G.Q."/>
            <person name="Xu Q."/>
            <person name="Bian C."/>
            <person name="Tsai W.C."/>
            <person name="Yeh C.M."/>
            <person name="Liu K.W."/>
            <person name="Yoshida K."/>
            <person name="Zhang L.S."/>
            <person name="Chang S.B."/>
            <person name="Chen F."/>
            <person name="Shi Y."/>
            <person name="Su Y.Y."/>
            <person name="Zhang Y.Q."/>
            <person name="Chen L.J."/>
            <person name="Yin Y."/>
            <person name="Lin M."/>
            <person name="Huang H."/>
            <person name="Deng H."/>
            <person name="Wang Z.W."/>
            <person name="Zhu S.L."/>
            <person name="Zhao X."/>
            <person name="Deng C."/>
            <person name="Niu S.C."/>
            <person name="Huang J."/>
            <person name="Wang M."/>
            <person name="Liu G.H."/>
            <person name="Yang H.J."/>
            <person name="Xiao X.J."/>
            <person name="Hsiao Y.Y."/>
            <person name="Wu W.L."/>
            <person name="Chen Y.Y."/>
            <person name="Mitsuda N."/>
            <person name="Ohme-Takagi M."/>
            <person name="Luo Y.B."/>
            <person name="Van de Peer Y."/>
            <person name="Liu Z.J."/>
        </authorList>
    </citation>
    <scope>NUCLEOTIDE SEQUENCE [LARGE SCALE GENOMIC DNA]</scope>
    <source>
        <tissue evidence="1">The whole plant</tissue>
    </source>
</reference>
<evidence type="ECO:0000313" key="2">
    <source>
        <dbReference type="Proteomes" id="UP000233837"/>
    </source>
</evidence>
<dbReference type="PANTHER" id="PTHR31973:SF195">
    <property type="entry name" value="MUDR FAMILY TRANSPOSASE"/>
    <property type="match status" value="1"/>
</dbReference>
<evidence type="ECO:0000313" key="1">
    <source>
        <dbReference type="EMBL" id="PKU64739.1"/>
    </source>
</evidence>
<protein>
    <submittedName>
        <fullName evidence="1">Uncharacterized protein</fullName>
    </submittedName>
</protein>
<dbReference type="AlphaFoldDB" id="A0A2I0VMV4"/>
<gene>
    <name evidence="1" type="ORF">MA16_Dca020368</name>
</gene>